<name>A0A4Q1D646_9BACT</name>
<evidence type="ECO:0000313" key="9">
    <source>
        <dbReference type="EMBL" id="RXK83985.1"/>
    </source>
</evidence>
<dbReference type="Proteomes" id="UP000290545">
    <property type="component" value="Unassembled WGS sequence"/>
</dbReference>
<feature type="domain" description="RagB/SusD" evidence="7">
    <location>
        <begin position="384"/>
        <end position="608"/>
    </location>
</feature>
<dbReference type="InterPro" id="IPR011990">
    <property type="entry name" value="TPR-like_helical_dom_sf"/>
</dbReference>
<dbReference type="Pfam" id="PF14322">
    <property type="entry name" value="SusD-like_3"/>
    <property type="match status" value="1"/>
</dbReference>
<dbReference type="EMBL" id="SDHZ01000002">
    <property type="protein sequence ID" value="RXK83985.1"/>
    <property type="molecule type" value="Genomic_DNA"/>
</dbReference>
<organism evidence="9 10">
    <name type="scientific">Filimonas effusa</name>
    <dbReference type="NCBI Taxonomy" id="2508721"/>
    <lineage>
        <taxon>Bacteria</taxon>
        <taxon>Pseudomonadati</taxon>
        <taxon>Bacteroidota</taxon>
        <taxon>Chitinophagia</taxon>
        <taxon>Chitinophagales</taxon>
        <taxon>Chitinophagaceae</taxon>
        <taxon>Filimonas</taxon>
    </lineage>
</organism>
<keyword evidence="3 6" id="KW-0732">Signal</keyword>
<evidence type="ECO:0000256" key="3">
    <source>
        <dbReference type="ARBA" id="ARBA00022729"/>
    </source>
</evidence>
<gene>
    <name evidence="9" type="ORF">ESB13_16270</name>
</gene>
<keyword evidence="10" id="KW-1185">Reference proteome</keyword>
<dbReference type="Pfam" id="PF07980">
    <property type="entry name" value="SusD_RagB"/>
    <property type="match status" value="1"/>
</dbReference>
<evidence type="ECO:0000256" key="5">
    <source>
        <dbReference type="ARBA" id="ARBA00023237"/>
    </source>
</evidence>
<comment type="similarity">
    <text evidence="2">Belongs to the SusD family.</text>
</comment>
<dbReference type="OrthoDB" id="5694214at2"/>
<comment type="subcellular location">
    <subcellularLocation>
        <location evidence="1">Cell outer membrane</location>
    </subcellularLocation>
</comment>
<evidence type="ECO:0000256" key="6">
    <source>
        <dbReference type="SAM" id="SignalP"/>
    </source>
</evidence>
<keyword evidence="5" id="KW-0998">Cell outer membrane</keyword>
<evidence type="ECO:0000259" key="8">
    <source>
        <dbReference type="Pfam" id="PF14322"/>
    </source>
</evidence>
<evidence type="ECO:0000256" key="1">
    <source>
        <dbReference type="ARBA" id="ARBA00004442"/>
    </source>
</evidence>
<sequence length="613" mass="68296">MFFRNNIITAAAIATLALAASCKKFITIDNPSTVTLDREFETVSSTSSALTGVYALMAGSDGYGQRLANIFPQSADDFKAGGNYSALDRRGIGMYGVAPVNNELPASFRRFYMGIERANLCIKYIPLSPAYLNGSEQQKKDMRRMLGEAYTLRAQFYYELVRNWGDLPFHDVPAADLADFSLPKTDRDSIYDRVLGDLKIAEEYVPWRTESTDAANATRITKAAVKGIRARIALTRGGYSLRFAHSIYGQQMARPADYLDYYKIARDECYDIIQRASEHDLTTSYENVFRALHSNIALDVNHEIILCVGAYGNNSSSLGYYNGVRHAAGSRYSNGGGGNIAIPTYFYEFDSIADVRRDITIGSYEIDASSNKILNTAANMTDGKFRRSWTNIGGAAQTLNIEWPLLRFSDVLLMFAEAENELNNGPTAEAIAAYEKVRKRAYAGNLDRMGATPTNKNDFFTALVKERYLEFGGEGIRKYDLIRWNLLYSKILETRAKLSQMMLGEGRYVNVPAIIYVKANSYNPENNVVAEENTLSLYGGVPSKVFFEQGLGGGTTPAGYTAKAWRNSINLEFISGDNSGFARYFEPNKRELFPLPSDIINENNKLKNDCGCF</sequence>
<evidence type="ECO:0000259" key="7">
    <source>
        <dbReference type="Pfam" id="PF07980"/>
    </source>
</evidence>
<protein>
    <submittedName>
        <fullName evidence="9">RagB/SusD family nutrient uptake outer membrane protein</fullName>
    </submittedName>
</protein>
<evidence type="ECO:0000256" key="2">
    <source>
        <dbReference type="ARBA" id="ARBA00006275"/>
    </source>
</evidence>
<dbReference type="SUPFAM" id="SSF48452">
    <property type="entry name" value="TPR-like"/>
    <property type="match status" value="1"/>
</dbReference>
<dbReference type="Gene3D" id="1.25.40.390">
    <property type="match status" value="1"/>
</dbReference>
<accession>A0A4Q1D646</accession>
<dbReference type="InterPro" id="IPR012944">
    <property type="entry name" value="SusD_RagB_dom"/>
</dbReference>
<feature type="signal peptide" evidence="6">
    <location>
        <begin position="1"/>
        <end position="19"/>
    </location>
</feature>
<proteinExistence type="inferred from homology"/>
<dbReference type="PROSITE" id="PS51257">
    <property type="entry name" value="PROKAR_LIPOPROTEIN"/>
    <property type="match status" value="1"/>
</dbReference>
<dbReference type="InterPro" id="IPR033985">
    <property type="entry name" value="SusD-like_N"/>
</dbReference>
<evidence type="ECO:0000256" key="4">
    <source>
        <dbReference type="ARBA" id="ARBA00023136"/>
    </source>
</evidence>
<dbReference type="GO" id="GO:0009279">
    <property type="term" value="C:cell outer membrane"/>
    <property type="evidence" value="ECO:0007669"/>
    <property type="project" value="UniProtKB-SubCell"/>
</dbReference>
<dbReference type="AlphaFoldDB" id="A0A4Q1D646"/>
<reference evidence="9 10" key="1">
    <citation type="submission" date="2019-01" db="EMBL/GenBank/DDBJ databases">
        <title>Filimonas sp. strain TTM-71.</title>
        <authorList>
            <person name="Chen W.-M."/>
        </authorList>
    </citation>
    <scope>NUCLEOTIDE SEQUENCE [LARGE SCALE GENOMIC DNA]</scope>
    <source>
        <strain evidence="9 10">TTM-71</strain>
    </source>
</reference>
<comment type="caution">
    <text evidence="9">The sequence shown here is derived from an EMBL/GenBank/DDBJ whole genome shotgun (WGS) entry which is preliminary data.</text>
</comment>
<feature type="chain" id="PRO_5020836313" evidence="6">
    <location>
        <begin position="20"/>
        <end position="613"/>
    </location>
</feature>
<keyword evidence="4" id="KW-0472">Membrane</keyword>
<feature type="domain" description="SusD-like N-terminal" evidence="8">
    <location>
        <begin position="66"/>
        <end position="234"/>
    </location>
</feature>
<evidence type="ECO:0000313" key="10">
    <source>
        <dbReference type="Proteomes" id="UP000290545"/>
    </source>
</evidence>